<dbReference type="AlphaFoldDB" id="A0A443HZ97"/>
<feature type="region of interest" description="Disordered" evidence="6">
    <location>
        <begin position="121"/>
        <end position="157"/>
    </location>
</feature>
<proteinExistence type="predicted"/>
<dbReference type="VEuPathDB" id="FungiDB:C8Q69DRAFT_519046"/>
<dbReference type="PANTHER" id="PTHR10283">
    <property type="entry name" value="SOLUTE CARRIER FAMILY 13 MEMBER"/>
    <property type="match status" value="1"/>
</dbReference>
<keyword evidence="10" id="KW-1185">Reference proteome</keyword>
<evidence type="ECO:0000256" key="6">
    <source>
        <dbReference type="SAM" id="MobiDB-lite"/>
    </source>
</evidence>
<dbReference type="InterPro" id="IPR004680">
    <property type="entry name" value="Cit_transptr-like_dom"/>
</dbReference>
<dbReference type="GeneID" id="39602735"/>
<dbReference type="Proteomes" id="UP000283841">
    <property type="component" value="Unassembled WGS sequence"/>
</dbReference>
<feature type="transmembrane region" description="Helical" evidence="7">
    <location>
        <begin position="727"/>
        <end position="755"/>
    </location>
</feature>
<dbReference type="GO" id="GO:0005315">
    <property type="term" value="F:phosphate transmembrane transporter activity"/>
    <property type="evidence" value="ECO:0007669"/>
    <property type="project" value="TreeGrafter"/>
</dbReference>
<dbReference type="GO" id="GO:0006797">
    <property type="term" value="P:polyphosphate metabolic process"/>
    <property type="evidence" value="ECO:0007669"/>
    <property type="project" value="TreeGrafter"/>
</dbReference>
<feature type="transmembrane region" description="Helical" evidence="7">
    <location>
        <begin position="878"/>
        <end position="900"/>
    </location>
</feature>
<feature type="transmembrane region" description="Helical" evidence="7">
    <location>
        <begin position="947"/>
        <end position="974"/>
    </location>
</feature>
<comment type="subcellular location">
    <subcellularLocation>
        <location evidence="1">Membrane</location>
        <topology evidence="1">Multi-pass membrane protein</topology>
    </subcellularLocation>
</comment>
<evidence type="ECO:0000256" key="2">
    <source>
        <dbReference type="ARBA" id="ARBA00022448"/>
    </source>
</evidence>
<reference evidence="9 10" key="1">
    <citation type="journal article" date="2018" name="Front. Microbiol.">
        <title>Genomic and genetic insights into a cosmopolitan fungus, Paecilomyces variotii (Eurotiales).</title>
        <authorList>
            <person name="Urquhart A.S."/>
            <person name="Mondo S.J."/>
            <person name="Makela M.R."/>
            <person name="Hane J.K."/>
            <person name="Wiebenga A."/>
            <person name="He G."/>
            <person name="Mihaltcheva S."/>
            <person name="Pangilinan J."/>
            <person name="Lipzen A."/>
            <person name="Barry K."/>
            <person name="de Vries R.P."/>
            <person name="Grigoriev I.V."/>
            <person name="Idnurm A."/>
        </authorList>
    </citation>
    <scope>NUCLEOTIDE SEQUENCE [LARGE SCALE GENOMIC DNA]</scope>
    <source>
        <strain evidence="9 10">CBS 101075</strain>
    </source>
</reference>
<evidence type="ECO:0000256" key="5">
    <source>
        <dbReference type="ARBA" id="ARBA00023136"/>
    </source>
</evidence>
<protein>
    <submittedName>
        <fullName evidence="9">SPX domain protein</fullName>
    </submittedName>
</protein>
<feature type="transmembrane region" description="Helical" evidence="7">
    <location>
        <begin position="853"/>
        <end position="871"/>
    </location>
</feature>
<dbReference type="Pfam" id="PF03105">
    <property type="entry name" value="SPX"/>
    <property type="match status" value="2"/>
</dbReference>
<gene>
    <name evidence="9" type="ORF">C8Q69DRAFT_519046</name>
</gene>
<feature type="transmembrane region" description="Helical" evidence="7">
    <location>
        <begin position="994"/>
        <end position="1018"/>
    </location>
</feature>
<dbReference type="InterPro" id="IPR004331">
    <property type="entry name" value="SPX_dom"/>
</dbReference>
<evidence type="ECO:0000256" key="1">
    <source>
        <dbReference type="ARBA" id="ARBA00004141"/>
    </source>
</evidence>
<dbReference type="PROSITE" id="PS51382">
    <property type="entry name" value="SPX"/>
    <property type="match status" value="1"/>
</dbReference>
<dbReference type="CDD" id="cd14478">
    <property type="entry name" value="SPX_PHO87_PHO90_like"/>
    <property type="match status" value="1"/>
</dbReference>
<keyword evidence="4 7" id="KW-1133">Transmembrane helix</keyword>
<feature type="transmembrane region" description="Helical" evidence="7">
    <location>
        <begin position="767"/>
        <end position="789"/>
    </location>
</feature>
<feature type="transmembrane region" description="Helical" evidence="7">
    <location>
        <begin position="906"/>
        <end position="926"/>
    </location>
</feature>
<feature type="compositionally biased region" description="Basic and acidic residues" evidence="6">
    <location>
        <begin position="121"/>
        <end position="139"/>
    </location>
</feature>
<feature type="compositionally biased region" description="Acidic residues" evidence="6">
    <location>
        <begin position="339"/>
        <end position="356"/>
    </location>
</feature>
<evidence type="ECO:0000259" key="8">
    <source>
        <dbReference type="PROSITE" id="PS51382"/>
    </source>
</evidence>
<feature type="domain" description="SPX" evidence="8">
    <location>
        <begin position="189"/>
        <end position="477"/>
    </location>
</feature>
<feature type="region of interest" description="Disordered" evidence="6">
    <location>
        <begin position="331"/>
        <end position="392"/>
    </location>
</feature>
<feature type="transmembrane region" description="Helical" evidence="7">
    <location>
        <begin position="1039"/>
        <end position="1061"/>
    </location>
</feature>
<keyword evidence="5 7" id="KW-0472">Membrane</keyword>
<feature type="transmembrane region" description="Helical" evidence="7">
    <location>
        <begin position="810"/>
        <end position="833"/>
    </location>
</feature>
<dbReference type="EMBL" id="RCNU01000003">
    <property type="protein sequence ID" value="RWQ97084.1"/>
    <property type="molecule type" value="Genomic_DNA"/>
</dbReference>
<comment type="caution">
    <text evidence="9">The sequence shown here is derived from an EMBL/GenBank/DDBJ whole genome shotgun (WGS) entry which is preliminary data.</text>
</comment>
<dbReference type="PANTHER" id="PTHR10283:SF92">
    <property type="entry name" value="LOW-AFFINITY PHOSPHATE TRANSPORTER PHO91"/>
    <property type="match status" value="1"/>
</dbReference>
<dbReference type="STRING" id="264951.A0A443HZ97"/>
<dbReference type="Pfam" id="PF03600">
    <property type="entry name" value="CitMHS"/>
    <property type="match status" value="1"/>
</dbReference>
<sequence>MRESLASAAAAAGIARKLRMTVSMISETAGLKTSAQMDVSSVIDIIPIEAHSPARRICVRYLNFRSRGRGNAAGLLSSFPSAGAFSDHDAAVAPSPTQSIELVDFDRAHTGERRQLATFRDSDTAERHGPEVGYKDRLPETGQGLGRSGRGEKDADDLCQQHVERKRYWEEAVRHRVQVARGERKEAKMKFSHSLQFNSVPDWSAYYIGYSNLKKLIYGLEKQVHQPDGQDAGDVESAPLLDSSIDTDTIFRRALDAELEKICSFYQVKEMEIFAEVEDLVKDERAYAADTDGINMDPVSETVIKARGLSFNSRQRPGSFYRTLTVARGRRASTISESAGEEEEGDDGDSDDEDQPESPNGTRRKRSPSRSSRYRDYDPSEGNPSELGDSRLLADSRILGSEGRSTGRPALHEDHLQDPRFMMLYNAGVTLKKRAISVYVSLCELKSYIQLNKTGFSKAVKKYDKILDRNMRRQYMNTTVSPAYPFTDATMRKLDENIAQVEKVYADIVTKGDVRLAKRELRLHLREHVVWERNTVWREMIGIERKAQAANMGIRRTLLGGDQSPSTAQRQGDVEGTEITELKTPLGRYNVPGWLCSLSFGTLIAILIIFAVLLNVPILKKPEQQNCLAMLVLVSLLWATEVIPLFVTSLLIPFLVVVLRIMRSESKPHERLEPKAATAAVFASMWTPVIMLLLGGFTIAAALSKYDIARRMATFVLSKAGTTPRTVLVTTMFVSMFLSMWISNVASPVLCYSIIQPLLRNLPADSNFSKALVLGIALAANIGGAASPIASPQNIIALQNMYPSISWGTWFFISIPVCILSILLIWALLLATFHPGRGTIIVPIRPVKDRFSGVQWFITIVTVATIILWCVSHQLEHIFGDMGVIAIIPLVLFFGTGILTKEDFNNFLWTIIILAAGGLCLGKSVTSSGLLHNIAGAITDKVDGLSLYGVLLVFASLILVIATFISHTVAALIILPLVQQVGVGMNDPHPNLLVMASALMCSVAMGLPTSGFPNMTAIMMEVPQTGQRYLRVQHFLTRGIPASLLSFGVVVTLGYGLMVVAGL</sequence>
<name>A0A443HZ97_BYSSP</name>
<dbReference type="CDD" id="cd01115">
    <property type="entry name" value="SLC13_permease"/>
    <property type="match status" value="1"/>
</dbReference>
<feature type="transmembrane region" description="Helical" evidence="7">
    <location>
        <begin position="679"/>
        <end position="706"/>
    </location>
</feature>
<accession>A0A443HZ97</accession>
<evidence type="ECO:0000256" key="4">
    <source>
        <dbReference type="ARBA" id="ARBA00022989"/>
    </source>
</evidence>
<evidence type="ECO:0000313" key="9">
    <source>
        <dbReference type="EMBL" id="RWQ97084.1"/>
    </source>
</evidence>
<dbReference type="GO" id="GO:0005886">
    <property type="term" value="C:plasma membrane"/>
    <property type="evidence" value="ECO:0007669"/>
    <property type="project" value="TreeGrafter"/>
</dbReference>
<keyword evidence="3 7" id="KW-0812">Transmembrane</keyword>
<evidence type="ECO:0000256" key="7">
    <source>
        <dbReference type="SAM" id="Phobius"/>
    </source>
</evidence>
<evidence type="ECO:0000313" key="10">
    <source>
        <dbReference type="Proteomes" id="UP000283841"/>
    </source>
</evidence>
<evidence type="ECO:0000256" key="3">
    <source>
        <dbReference type="ARBA" id="ARBA00022692"/>
    </source>
</evidence>
<feature type="transmembrane region" description="Helical" evidence="7">
    <location>
        <begin position="628"/>
        <end position="659"/>
    </location>
</feature>
<keyword evidence="2" id="KW-0813">Transport</keyword>
<feature type="transmembrane region" description="Helical" evidence="7">
    <location>
        <begin position="591"/>
        <end position="616"/>
    </location>
</feature>
<dbReference type="GO" id="GO:0006817">
    <property type="term" value="P:phosphate ion transport"/>
    <property type="evidence" value="ECO:0007669"/>
    <property type="project" value="TreeGrafter"/>
</dbReference>
<dbReference type="RefSeq" id="XP_028486729.1">
    <property type="nucleotide sequence ID" value="XM_028633458.1"/>
</dbReference>
<organism evidence="9 10">
    <name type="scientific">Byssochlamys spectabilis</name>
    <name type="common">Paecilomyces variotii</name>
    <dbReference type="NCBI Taxonomy" id="264951"/>
    <lineage>
        <taxon>Eukaryota</taxon>
        <taxon>Fungi</taxon>
        <taxon>Dikarya</taxon>
        <taxon>Ascomycota</taxon>
        <taxon>Pezizomycotina</taxon>
        <taxon>Eurotiomycetes</taxon>
        <taxon>Eurotiomycetidae</taxon>
        <taxon>Eurotiales</taxon>
        <taxon>Thermoascaceae</taxon>
        <taxon>Paecilomyces</taxon>
    </lineage>
</organism>